<keyword evidence="1" id="KW-0378">Hydrolase</keyword>
<sequence>MVMIYFTSDTHFGDSRVLRIDRRPFLNMGAHDAALIDYWNETVGADDDVWHLGDFISPRAGPSEDLLCRLNGRKHLIIGNNDPSSTMTARGWESVQHYAELRIDSNLLILCHYAFRTWNQMGKKSINLHGHSHGRLKPQPRQFDVGVDVLDFRPVTLETILTARRIFPRSARLVAPVRKTGI</sequence>
<dbReference type="AlphaFoldDB" id="J0KZN9"/>
<name>J0KZN9_RHILT</name>
<proteinExistence type="predicted"/>
<dbReference type="EMBL" id="JH719393">
    <property type="protein sequence ID" value="EJC85107.1"/>
    <property type="molecule type" value="Genomic_DNA"/>
</dbReference>
<evidence type="ECO:0000313" key="1">
    <source>
        <dbReference type="EMBL" id="EJC83299.1"/>
    </source>
</evidence>
<dbReference type="GO" id="GO:0016787">
    <property type="term" value="F:hydrolase activity"/>
    <property type="evidence" value="ECO:0007669"/>
    <property type="project" value="UniProtKB-KW"/>
</dbReference>
<dbReference type="HOGENOM" id="CLU_092313_0_1_5"/>
<dbReference type="EMBL" id="JH719393">
    <property type="protein sequence ID" value="EJC83299.1"/>
    <property type="molecule type" value="Genomic_DNA"/>
</dbReference>
<dbReference type="InterPro" id="IPR029052">
    <property type="entry name" value="Metallo-depent_PP-like"/>
</dbReference>
<dbReference type="Gene3D" id="3.60.21.10">
    <property type="match status" value="1"/>
</dbReference>
<evidence type="ECO:0000313" key="2">
    <source>
        <dbReference type="EMBL" id="EJC85107.1"/>
    </source>
</evidence>
<accession>J0KZN9</accession>
<organism evidence="1">
    <name type="scientific">Rhizobium leguminosarum bv. trifolii WSM2297</name>
    <dbReference type="NCBI Taxonomy" id="754762"/>
    <lineage>
        <taxon>Bacteria</taxon>
        <taxon>Pseudomonadati</taxon>
        <taxon>Pseudomonadota</taxon>
        <taxon>Alphaproteobacteria</taxon>
        <taxon>Hyphomicrobiales</taxon>
        <taxon>Rhizobiaceae</taxon>
        <taxon>Rhizobium/Agrobacterium group</taxon>
        <taxon>Rhizobium</taxon>
    </lineage>
</organism>
<reference evidence="1" key="1">
    <citation type="submission" date="2012-02" db="EMBL/GenBank/DDBJ databases">
        <title>Improved High-Quality Draft Sequence of Rhizobium leguminosarum bv. trifolii WSM2297.</title>
        <authorList>
            <consortium name="US DOE Joint Genome Institute"/>
            <person name="Lucas S."/>
            <person name="Han J."/>
            <person name="Lapidus A."/>
            <person name="Cheng J.-F."/>
            <person name="Goodwin L."/>
            <person name="Pitluck S."/>
            <person name="Peters L."/>
            <person name="Ovchinnikova G."/>
            <person name="Zhang X."/>
            <person name="Detter J.C."/>
            <person name="Han C."/>
            <person name="Tapia R."/>
            <person name="Land M."/>
            <person name="Hauser L."/>
            <person name="Kyrpides N."/>
            <person name="Ivanova N."/>
            <person name="Pagani I."/>
            <person name="Brau L."/>
            <person name="Yates R."/>
            <person name="O'Hara G."/>
            <person name="Rui T."/>
            <person name="Howieson J."/>
            <person name="Reeve W."/>
            <person name="Woyke T."/>
        </authorList>
    </citation>
    <scope>NUCLEOTIDE SEQUENCE [LARGE SCALE GENOMIC DNA]</scope>
    <source>
        <strain evidence="1">WSM2297</strain>
    </source>
</reference>
<gene>
    <name evidence="1" type="ORF">Rleg4DRAFT_5051</name>
    <name evidence="2" type="ORF">Rleg4DRAFT_6970</name>
</gene>
<dbReference type="SUPFAM" id="SSF56300">
    <property type="entry name" value="Metallo-dependent phosphatases"/>
    <property type="match status" value="1"/>
</dbReference>
<protein>
    <submittedName>
        <fullName evidence="1">Putative phosphoesterase or phosphohydrolase</fullName>
    </submittedName>
</protein>
<dbReference type="Proteomes" id="UP000005732">
    <property type="component" value="Unassembled WGS sequence"/>
</dbReference>